<dbReference type="PANTHER" id="PTHR47484">
    <property type="entry name" value="COMPLEX 1 PROTEIN CONTAINING PROTEIN, EXPRESSED"/>
    <property type="match status" value="1"/>
</dbReference>
<dbReference type="InterPro" id="IPR045298">
    <property type="entry name" value="Complex1_LYR_LYRM7"/>
</dbReference>
<protein>
    <recommendedName>
        <fullName evidence="1">Complex 1 LYR protein domain-containing protein</fullName>
    </recommendedName>
</protein>
<dbReference type="CDD" id="cd20267">
    <property type="entry name" value="Complex1_LYR_LYRM7"/>
    <property type="match status" value="1"/>
</dbReference>
<gene>
    <name evidence="2" type="ORF">CHLNCDRAFT_145297</name>
</gene>
<proteinExistence type="predicted"/>
<reference evidence="2 3" key="1">
    <citation type="journal article" date="2010" name="Plant Cell">
        <title>The Chlorella variabilis NC64A genome reveals adaptation to photosymbiosis, coevolution with viruses, and cryptic sex.</title>
        <authorList>
            <person name="Blanc G."/>
            <person name="Duncan G."/>
            <person name="Agarkova I."/>
            <person name="Borodovsky M."/>
            <person name="Gurnon J."/>
            <person name="Kuo A."/>
            <person name="Lindquist E."/>
            <person name="Lucas S."/>
            <person name="Pangilinan J."/>
            <person name="Polle J."/>
            <person name="Salamov A."/>
            <person name="Terry A."/>
            <person name="Yamada T."/>
            <person name="Dunigan D.D."/>
            <person name="Grigoriev I.V."/>
            <person name="Claverie J.M."/>
            <person name="Van Etten J.L."/>
        </authorList>
    </citation>
    <scope>NUCLEOTIDE SEQUENCE [LARGE SCALE GENOMIC DNA]</scope>
    <source>
        <strain evidence="2 3">NC64A</strain>
    </source>
</reference>
<dbReference type="PANTHER" id="PTHR47484:SF1">
    <property type="entry name" value="COMPLEX 1 PROTEIN CONTAINING PROTEIN, EXPRESSED"/>
    <property type="match status" value="1"/>
</dbReference>
<dbReference type="eggNOG" id="ENOG502RZU3">
    <property type="taxonomic scope" value="Eukaryota"/>
</dbReference>
<dbReference type="FunCoup" id="E1ZE48">
    <property type="interactions" value="103"/>
</dbReference>
<sequence>MAMLTSLRRLASSSRGLRQARPLCSGITYGASDADVDALIEESLDKTAQRKREDESPFRLLTTRREALALYREIWRISALFDWPDEKGRLWRDVLRESARQEFEAARCEVDPEIVNRLLVVGRDAMHQVAERFLAKRRKMLEDQDAAWRAAGQPPAFPPSGSFDR</sequence>
<dbReference type="RefSeq" id="XP_005848071.1">
    <property type="nucleotide sequence ID" value="XM_005848009.1"/>
</dbReference>
<dbReference type="EMBL" id="GL433843">
    <property type="protein sequence ID" value="EFN55969.1"/>
    <property type="molecule type" value="Genomic_DNA"/>
</dbReference>
<dbReference type="GeneID" id="17355423"/>
<organism evidence="3">
    <name type="scientific">Chlorella variabilis</name>
    <name type="common">Green alga</name>
    <dbReference type="NCBI Taxonomy" id="554065"/>
    <lineage>
        <taxon>Eukaryota</taxon>
        <taxon>Viridiplantae</taxon>
        <taxon>Chlorophyta</taxon>
        <taxon>core chlorophytes</taxon>
        <taxon>Trebouxiophyceae</taxon>
        <taxon>Chlorellales</taxon>
        <taxon>Chlorellaceae</taxon>
        <taxon>Chlorella clade</taxon>
        <taxon>Chlorella</taxon>
    </lineage>
</organism>
<dbReference type="OrthoDB" id="74240at2759"/>
<dbReference type="AlphaFoldDB" id="E1ZE48"/>
<dbReference type="Pfam" id="PF05347">
    <property type="entry name" value="Complex1_LYR"/>
    <property type="match status" value="1"/>
</dbReference>
<feature type="domain" description="Complex 1 LYR protein" evidence="1">
    <location>
        <begin position="65"/>
        <end position="126"/>
    </location>
</feature>
<accession>E1ZE48</accession>
<name>E1ZE48_CHLVA</name>
<dbReference type="InterPro" id="IPR008011">
    <property type="entry name" value="Complex1_LYR_dom"/>
</dbReference>
<evidence type="ECO:0000313" key="3">
    <source>
        <dbReference type="Proteomes" id="UP000008141"/>
    </source>
</evidence>
<keyword evidence="3" id="KW-1185">Reference proteome</keyword>
<dbReference type="InParanoid" id="E1ZE48"/>
<evidence type="ECO:0000313" key="2">
    <source>
        <dbReference type="EMBL" id="EFN55969.1"/>
    </source>
</evidence>
<dbReference type="GO" id="GO:0034551">
    <property type="term" value="P:mitochondrial respiratory chain complex III assembly"/>
    <property type="evidence" value="ECO:0007669"/>
    <property type="project" value="InterPro"/>
</dbReference>
<dbReference type="Proteomes" id="UP000008141">
    <property type="component" value="Unassembled WGS sequence"/>
</dbReference>
<dbReference type="OMA" id="RICGKEW"/>
<dbReference type="GO" id="GO:0005739">
    <property type="term" value="C:mitochondrion"/>
    <property type="evidence" value="ECO:0007669"/>
    <property type="project" value="GOC"/>
</dbReference>
<dbReference type="KEGG" id="cvr:CHLNCDRAFT_145297"/>
<evidence type="ECO:0000259" key="1">
    <source>
        <dbReference type="Pfam" id="PF05347"/>
    </source>
</evidence>